<feature type="transmembrane region" description="Helical" evidence="1">
    <location>
        <begin position="12"/>
        <end position="33"/>
    </location>
</feature>
<accession>A0ABP7RUM1</accession>
<comment type="caution">
    <text evidence="2">The sequence shown here is derived from an EMBL/GenBank/DDBJ whole genome shotgun (WGS) entry which is preliminary data.</text>
</comment>
<dbReference type="RefSeq" id="WP_345565847.1">
    <property type="nucleotide sequence ID" value="NZ_BAAAZX010000013.1"/>
</dbReference>
<keyword evidence="3" id="KW-1185">Reference proteome</keyword>
<dbReference type="EMBL" id="BAAAZX010000013">
    <property type="protein sequence ID" value="GAA4002473.1"/>
    <property type="molecule type" value="Genomic_DNA"/>
</dbReference>
<protein>
    <submittedName>
        <fullName evidence="2">Uncharacterized protein</fullName>
    </submittedName>
</protein>
<name>A0ABP7RUM1_9ACTN</name>
<dbReference type="PROSITE" id="PS51257">
    <property type="entry name" value="PROKAR_LIPOPROTEIN"/>
    <property type="match status" value="1"/>
</dbReference>
<reference evidence="3" key="1">
    <citation type="journal article" date="2019" name="Int. J. Syst. Evol. Microbiol.">
        <title>The Global Catalogue of Microorganisms (GCM) 10K type strain sequencing project: providing services to taxonomists for standard genome sequencing and annotation.</title>
        <authorList>
            <consortium name="The Broad Institute Genomics Platform"/>
            <consortium name="The Broad Institute Genome Sequencing Center for Infectious Disease"/>
            <person name="Wu L."/>
            <person name="Ma J."/>
        </authorList>
    </citation>
    <scope>NUCLEOTIDE SEQUENCE [LARGE SCALE GENOMIC DNA]</scope>
    <source>
        <strain evidence="3">JCM 16924</strain>
    </source>
</reference>
<gene>
    <name evidence="2" type="ORF">GCM10022232_46610</name>
</gene>
<feature type="transmembrane region" description="Helical" evidence="1">
    <location>
        <begin position="45"/>
        <end position="69"/>
    </location>
</feature>
<feature type="transmembrane region" description="Helical" evidence="1">
    <location>
        <begin position="259"/>
        <end position="283"/>
    </location>
</feature>
<evidence type="ECO:0000256" key="1">
    <source>
        <dbReference type="SAM" id="Phobius"/>
    </source>
</evidence>
<evidence type="ECO:0000313" key="2">
    <source>
        <dbReference type="EMBL" id="GAA4002473.1"/>
    </source>
</evidence>
<feature type="transmembrane region" description="Helical" evidence="1">
    <location>
        <begin position="125"/>
        <end position="145"/>
    </location>
</feature>
<dbReference type="Proteomes" id="UP001500456">
    <property type="component" value="Unassembled WGS sequence"/>
</dbReference>
<organism evidence="2 3">
    <name type="scientific">Streptomyces plumbiresistens</name>
    <dbReference type="NCBI Taxonomy" id="511811"/>
    <lineage>
        <taxon>Bacteria</taxon>
        <taxon>Bacillati</taxon>
        <taxon>Actinomycetota</taxon>
        <taxon>Actinomycetes</taxon>
        <taxon>Kitasatosporales</taxon>
        <taxon>Streptomycetaceae</taxon>
        <taxon>Streptomyces</taxon>
    </lineage>
</organism>
<feature type="transmembrane region" description="Helical" evidence="1">
    <location>
        <begin position="295"/>
        <end position="312"/>
    </location>
</feature>
<evidence type="ECO:0000313" key="3">
    <source>
        <dbReference type="Proteomes" id="UP001500456"/>
    </source>
</evidence>
<keyword evidence="1" id="KW-0812">Transmembrane</keyword>
<proteinExistence type="predicted"/>
<keyword evidence="1" id="KW-0472">Membrane</keyword>
<sequence length="349" mass="37714">MRSVLGWGLVWVVRLCALVGWVATAVACTWLLGVAPTPEPWNGPLVWGAVAAGCAVVRALALWALRVPAAVASWGRRRRSGVSLSKERHADRRGRWPDWEDWADWEDGHELSFDGHEIWIKLRTAAVWLLVAFSSGALFVALLTGSEAGGKAETLRDAGAEVSVATVVEKPAAVRADVDDEDVVQGYSSRLVVSVAGGPERLIVKDAYTSEKPREGTEVDVLWARSVTRLGGYVHEDRDLPTIAAGRWKAFPDSELGGAMLFAFILLAVVFGGVLTPVFTLVADADDLQELAWSPWAQTIRAALAAAVFLGWRPLLLGEQPELAELLFAGGGFFLVFLVYVCTSIRSLG</sequence>
<keyword evidence="1" id="KW-1133">Transmembrane helix</keyword>
<feature type="transmembrane region" description="Helical" evidence="1">
    <location>
        <begin position="324"/>
        <end position="343"/>
    </location>
</feature>